<dbReference type="AlphaFoldDB" id="A0AAV2JKP7"/>
<name>A0AAV2JKP7_KNICA</name>
<feature type="region of interest" description="Disordered" evidence="1">
    <location>
        <begin position="33"/>
        <end position="55"/>
    </location>
</feature>
<evidence type="ECO:0000313" key="3">
    <source>
        <dbReference type="Proteomes" id="UP001497482"/>
    </source>
</evidence>
<dbReference type="Proteomes" id="UP001497482">
    <property type="component" value="Chromosome 12"/>
</dbReference>
<protein>
    <submittedName>
        <fullName evidence="2">Uncharacterized protein</fullName>
    </submittedName>
</protein>
<evidence type="ECO:0000256" key="1">
    <source>
        <dbReference type="SAM" id="MobiDB-lite"/>
    </source>
</evidence>
<sequence>MLSRDQPKPSPVFTDYNFFLVLLIPKNNFITSAVQAPNPRGRSRAYGTGPGQHSPLERLTMFSRKVFCGATKPRFPPGMVLWKPAAEAEAARGAVEEETQEERTQQETQEESQHGAW</sequence>
<evidence type="ECO:0000313" key="2">
    <source>
        <dbReference type="EMBL" id="CAL1576315.1"/>
    </source>
</evidence>
<dbReference type="EMBL" id="OZ035834">
    <property type="protein sequence ID" value="CAL1576315.1"/>
    <property type="molecule type" value="Genomic_DNA"/>
</dbReference>
<feature type="region of interest" description="Disordered" evidence="1">
    <location>
        <begin position="86"/>
        <end position="117"/>
    </location>
</feature>
<organism evidence="2 3">
    <name type="scientific">Knipowitschia caucasica</name>
    <name type="common">Caucasian dwarf goby</name>
    <name type="synonym">Pomatoschistus caucasicus</name>
    <dbReference type="NCBI Taxonomy" id="637954"/>
    <lineage>
        <taxon>Eukaryota</taxon>
        <taxon>Metazoa</taxon>
        <taxon>Chordata</taxon>
        <taxon>Craniata</taxon>
        <taxon>Vertebrata</taxon>
        <taxon>Euteleostomi</taxon>
        <taxon>Actinopterygii</taxon>
        <taxon>Neopterygii</taxon>
        <taxon>Teleostei</taxon>
        <taxon>Neoteleostei</taxon>
        <taxon>Acanthomorphata</taxon>
        <taxon>Gobiaria</taxon>
        <taxon>Gobiiformes</taxon>
        <taxon>Gobioidei</taxon>
        <taxon>Gobiidae</taxon>
        <taxon>Gobiinae</taxon>
        <taxon>Knipowitschia</taxon>
    </lineage>
</organism>
<accession>A0AAV2JKP7</accession>
<proteinExistence type="predicted"/>
<reference evidence="2 3" key="1">
    <citation type="submission" date="2024-04" db="EMBL/GenBank/DDBJ databases">
        <authorList>
            <person name="Waldvogel A.-M."/>
            <person name="Schoenle A."/>
        </authorList>
    </citation>
    <scope>NUCLEOTIDE SEQUENCE [LARGE SCALE GENOMIC DNA]</scope>
</reference>
<keyword evidence="3" id="KW-1185">Reference proteome</keyword>
<gene>
    <name evidence="2" type="ORF">KC01_LOCUS7753</name>
</gene>